<reference evidence="1 2" key="1">
    <citation type="submission" date="2017-06" db="EMBL/GenBank/DDBJ databases">
        <authorList>
            <person name="Kim H.J."/>
            <person name="Triplett B.A."/>
        </authorList>
    </citation>
    <scope>NUCLEOTIDE SEQUENCE [LARGE SCALE GENOMIC DNA]</scope>
    <source>
        <strain evidence="1 2">DSM 44715</strain>
    </source>
</reference>
<dbReference type="EMBL" id="FZOR01000030">
    <property type="protein sequence ID" value="SNT44301.1"/>
    <property type="molecule type" value="Genomic_DNA"/>
</dbReference>
<sequence length="106" mass="10513">MGVYVKRAVPVLAAAAAGGVLVLGGCQSNSHSCVNGKCHVTVTGAGQTVEVNDVDVTVSRISGQGMTVSADGSAPATIASGQRARVGPVTITVTSIEGDKVKFDLS</sequence>
<evidence type="ECO:0000313" key="2">
    <source>
        <dbReference type="Proteomes" id="UP000198318"/>
    </source>
</evidence>
<organism evidence="1 2">
    <name type="scientific">Actinomadura meyerae</name>
    <dbReference type="NCBI Taxonomy" id="240840"/>
    <lineage>
        <taxon>Bacteria</taxon>
        <taxon>Bacillati</taxon>
        <taxon>Actinomycetota</taxon>
        <taxon>Actinomycetes</taxon>
        <taxon>Streptosporangiales</taxon>
        <taxon>Thermomonosporaceae</taxon>
        <taxon>Actinomadura</taxon>
    </lineage>
</organism>
<evidence type="ECO:0000313" key="1">
    <source>
        <dbReference type="EMBL" id="SNT44301.1"/>
    </source>
</evidence>
<accession>A0A239MNK8</accession>
<name>A0A239MNK8_9ACTN</name>
<dbReference type="Proteomes" id="UP000198318">
    <property type="component" value="Unassembled WGS sequence"/>
</dbReference>
<protein>
    <submittedName>
        <fullName evidence="1">Uncharacterized protein</fullName>
    </submittedName>
</protein>
<gene>
    <name evidence="1" type="ORF">SAMN05443665_103037</name>
</gene>
<dbReference type="AlphaFoldDB" id="A0A239MNK8"/>
<proteinExistence type="predicted"/>
<keyword evidence="2" id="KW-1185">Reference proteome</keyword>
<dbReference type="PROSITE" id="PS51257">
    <property type="entry name" value="PROKAR_LIPOPROTEIN"/>
    <property type="match status" value="1"/>
</dbReference>